<dbReference type="AlphaFoldDB" id="A0A382VS28"/>
<protein>
    <submittedName>
        <fullName evidence="1">Uncharacterized protein</fullName>
    </submittedName>
</protein>
<name>A0A382VS28_9ZZZZ</name>
<dbReference type="EMBL" id="UINC01154176">
    <property type="protein sequence ID" value="SVD49317.1"/>
    <property type="molecule type" value="Genomic_DNA"/>
</dbReference>
<reference evidence="1" key="1">
    <citation type="submission" date="2018-05" db="EMBL/GenBank/DDBJ databases">
        <authorList>
            <person name="Lanie J.A."/>
            <person name="Ng W.-L."/>
            <person name="Kazmierczak K.M."/>
            <person name="Andrzejewski T.M."/>
            <person name="Davidsen T.M."/>
            <person name="Wayne K.J."/>
            <person name="Tettelin H."/>
            <person name="Glass J.I."/>
            <person name="Rusch D."/>
            <person name="Podicherti R."/>
            <person name="Tsui H.-C.T."/>
            <person name="Winkler M.E."/>
        </authorList>
    </citation>
    <scope>NUCLEOTIDE SEQUENCE</scope>
</reference>
<dbReference type="AntiFam" id="ANF00016">
    <property type="entry name" value="tRNA translation"/>
</dbReference>
<sequence>MDSIKKPTNVGFNVPETGVEPARLLGHTDLNRARLPIPPPGQYHIIKKSLNKGREFYLIPTPSRKE</sequence>
<proteinExistence type="predicted"/>
<accession>A0A382VS28</accession>
<organism evidence="1">
    <name type="scientific">marine metagenome</name>
    <dbReference type="NCBI Taxonomy" id="408172"/>
    <lineage>
        <taxon>unclassified sequences</taxon>
        <taxon>metagenomes</taxon>
        <taxon>ecological metagenomes</taxon>
    </lineage>
</organism>
<gene>
    <name evidence="1" type="ORF">METZ01_LOCUS402171</name>
</gene>
<evidence type="ECO:0000313" key="1">
    <source>
        <dbReference type="EMBL" id="SVD49317.1"/>
    </source>
</evidence>